<dbReference type="Pfam" id="PF05016">
    <property type="entry name" value="ParE_toxin"/>
    <property type="match status" value="1"/>
</dbReference>
<dbReference type="Proteomes" id="UP000678237">
    <property type="component" value="Unassembled WGS sequence"/>
</dbReference>
<evidence type="ECO:0000313" key="2">
    <source>
        <dbReference type="EMBL" id="HIH17108.1"/>
    </source>
</evidence>
<evidence type="ECO:0000313" key="4">
    <source>
        <dbReference type="Proteomes" id="UP000564964"/>
    </source>
</evidence>
<sequence>MTFVVELSTKAADQFRKLDKPVQEQILKRLRRLAEDPELAKPLSHGLKNNRSERIGKHRVVFAIVGNKLAVAKIEHRDTVYG</sequence>
<dbReference type="SUPFAM" id="SSF143011">
    <property type="entry name" value="RelE-like"/>
    <property type="match status" value="1"/>
</dbReference>
<organism evidence="2 4">
    <name type="scientific">Candidatus Iainarchaeum sp</name>
    <dbReference type="NCBI Taxonomy" id="3101447"/>
    <lineage>
        <taxon>Archaea</taxon>
        <taxon>Candidatus Iainarchaeota</taxon>
        <taxon>Candidatus Iainarchaeia</taxon>
        <taxon>Candidatus Iainarchaeales</taxon>
        <taxon>Candidatus Iainarchaeaceae</taxon>
        <taxon>Candidatus Iainarchaeum</taxon>
    </lineage>
</organism>
<dbReference type="Proteomes" id="UP000564964">
    <property type="component" value="Unassembled WGS sequence"/>
</dbReference>
<proteinExistence type="predicted"/>
<protein>
    <submittedName>
        <fullName evidence="2">Type II toxin-antitoxin system RelE/ParE family toxin</fullName>
    </submittedName>
</protein>
<dbReference type="PANTHER" id="PTHR35601:SF1">
    <property type="entry name" value="TOXIN RELE"/>
    <property type="match status" value="1"/>
</dbReference>
<dbReference type="EMBL" id="JAGVWE010000002">
    <property type="protein sequence ID" value="MBS3062465.1"/>
    <property type="molecule type" value="Genomic_DNA"/>
</dbReference>
<dbReference type="EMBL" id="DUGH01000165">
    <property type="protein sequence ID" value="HIH17108.1"/>
    <property type="molecule type" value="Genomic_DNA"/>
</dbReference>
<dbReference type="AlphaFoldDB" id="A0A7J4JHD2"/>
<accession>A0A7J4JHD2</accession>
<evidence type="ECO:0000313" key="3">
    <source>
        <dbReference type="EMBL" id="MBS3062465.1"/>
    </source>
</evidence>
<name>A0A7J4JHD2_9ARCH</name>
<dbReference type="InterPro" id="IPR035093">
    <property type="entry name" value="RelE/ParE_toxin_dom_sf"/>
</dbReference>
<reference evidence="4" key="1">
    <citation type="journal article" date="2020" name="bioRxiv">
        <title>A rank-normalized archaeal taxonomy based on genome phylogeny resolves widespread incomplete and uneven classifications.</title>
        <authorList>
            <person name="Rinke C."/>
            <person name="Chuvochina M."/>
            <person name="Mussig A.J."/>
            <person name="Chaumeil P.-A."/>
            <person name="Waite D.W."/>
            <person name="Whitman W.B."/>
            <person name="Parks D.H."/>
            <person name="Hugenholtz P."/>
        </authorList>
    </citation>
    <scope>NUCLEOTIDE SEQUENCE [LARGE SCALE GENOMIC DNA]</scope>
</reference>
<dbReference type="PANTHER" id="PTHR35601">
    <property type="entry name" value="TOXIN RELE"/>
    <property type="match status" value="1"/>
</dbReference>
<gene>
    <name evidence="2" type="ORF">HA252_06920</name>
    <name evidence="3" type="ORF">J4203_01205</name>
</gene>
<comment type="caution">
    <text evidence="2">The sequence shown here is derived from an EMBL/GenBank/DDBJ whole genome shotgun (WGS) entry which is preliminary data.</text>
</comment>
<reference evidence="3" key="3">
    <citation type="submission" date="2021-05" db="EMBL/GenBank/DDBJ databases">
        <title>Protein family content uncovers lineage relationships and bacterial pathway maintenance mechanisms in DPANN archaea.</title>
        <authorList>
            <person name="Castelle C.J."/>
            <person name="Meheust R."/>
            <person name="Jaffe A.L."/>
            <person name="Seitz K."/>
            <person name="Gong X."/>
            <person name="Baker B.J."/>
            <person name="Banfield J.F."/>
        </authorList>
    </citation>
    <scope>NUCLEOTIDE SEQUENCE</scope>
    <source>
        <strain evidence="3">RIFCSPLOWO2_01_FULL_58_19</strain>
    </source>
</reference>
<dbReference type="Gene3D" id="3.30.2310.20">
    <property type="entry name" value="RelE-like"/>
    <property type="match status" value="1"/>
</dbReference>
<keyword evidence="1" id="KW-1277">Toxin-antitoxin system</keyword>
<reference evidence="3" key="2">
    <citation type="submission" date="2021-03" db="EMBL/GenBank/DDBJ databases">
        <authorList>
            <person name="Jaffe A."/>
        </authorList>
    </citation>
    <scope>NUCLEOTIDE SEQUENCE</scope>
    <source>
        <strain evidence="3">RIFCSPLOWO2_01_FULL_58_19</strain>
    </source>
</reference>
<evidence type="ECO:0000256" key="1">
    <source>
        <dbReference type="ARBA" id="ARBA00022649"/>
    </source>
</evidence>
<dbReference type="InterPro" id="IPR007712">
    <property type="entry name" value="RelE/ParE_toxin"/>
</dbReference>